<protein>
    <recommendedName>
        <fullName evidence="1">DUF7041 domain-containing protein</fullName>
    </recommendedName>
</protein>
<comment type="caution">
    <text evidence="2">The sequence shown here is derived from an EMBL/GenBank/DDBJ whole genome shotgun (WGS) entry which is preliminary data.</text>
</comment>
<dbReference type="EMBL" id="JAHXZJ010002982">
    <property type="protein sequence ID" value="KAH0535027.1"/>
    <property type="molecule type" value="Genomic_DNA"/>
</dbReference>
<accession>A0AAV7HXE3</accession>
<organism evidence="2 3">
    <name type="scientific">Cotesia glomerata</name>
    <name type="common">Lepidopteran parasitic wasp</name>
    <name type="synonym">Apanteles glomeratus</name>
    <dbReference type="NCBI Taxonomy" id="32391"/>
    <lineage>
        <taxon>Eukaryota</taxon>
        <taxon>Metazoa</taxon>
        <taxon>Ecdysozoa</taxon>
        <taxon>Arthropoda</taxon>
        <taxon>Hexapoda</taxon>
        <taxon>Insecta</taxon>
        <taxon>Pterygota</taxon>
        <taxon>Neoptera</taxon>
        <taxon>Endopterygota</taxon>
        <taxon>Hymenoptera</taxon>
        <taxon>Apocrita</taxon>
        <taxon>Ichneumonoidea</taxon>
        <taxon>Braconidae</taxon>
        <taxon>Microgastrinae</taxon>
        <taxon>Cotesia</taxon>
    </lineage>
</organism>
<reference evidence="2 3" key="1">
    <citation type="journal article" date="2021" name="J. Hered.">
        <title>A chromosome-level genome assembly of the parasitoid wasp, Cotesia glomerata (Hymenoptera: Braconidae).</title>
        <authorList>
            <person name="Pinto B.J."/>
            <person name="Weis J.J."/>
            <person name="Gamble T."/>
            <person name="Ode P.J."/>
            <person name="Paul R."/>
            <person name="Zaspel J.M."/>
        </authorList>
    </citation>
    <scope>NUCLEOTIDE SEQUENCE [LARGE SCALE GENOMIC DNA]</scope>
    <source>
        <strain evidence="2">CgM1</strain>
    </source>
</reference>
<keyword evidence="3" id="KW-1185">Reference proteome</keyword>
<name>A0AAV7HXE3_COTGL</name>
<sequence length="77" mass="8763">MVNGEELNGGNAVTVVASQRFPENRIIDKQQQYLQVLSSIPSRYVTEVRDIIMKPLSAALYDELKEQLIKRLSISQE</sequence>
<feature type="domain" description="DUF7041" evidence="1">
    <location>
        <begin position="19"/>
        <end position="76"/>
    </location>
</feature>
<proteinExistence type="predicted"/>
<dbReference type="Pfam" id="PF23055">
    <property type="entry name" value="DUF7041"/>
    <property type="match status" value="1"/>
</dbReference>
<evidence type="ECO:0000313" key="3">
    <source>
        <dbReference type="Proteomes" id="UP000826195"/>
    </source>
</evidence>
<dbReference type="AlphaFoldDB" id="A0AAV7HXE3"/>
<gene>
    <name evidence="2" type="ORF">KQX54_012066</name>
</gene>
<evidence type="ECO:0000313" key="2">
    <source>
        <dbReference type="EMBL" id="KAH0535027.1"/>
    </source>
</evidence>
<dbReference type="Proteomes" id="UP000826195">
    <property type="component" value="Unassembled WGS sequence"/>
</dbReference>
<dbReference type="InterPro" id="IPR055469">
    <property type="entry name" value="DUF7041"/>
</dbReference>
<evidence type="ECO:0000259" key="1">
    <source>
        <dbReference type="Pfam" id="PF23055"/>
    </source>
</evidence>